<dbReference type="Proteomes" id="UP000237073">
    <property type="component" value="Unassembled WGS sequence"/>
</dbReference>
<evidence type="ECO:0000313" key="1">
    <source>
        <dbReference type="EMBL" id="POP44917.1"/>
    </source>
</evidence>
<accession>A0A2P5GP49</accession>
<reference evidence="3 4" key="1">
    <citation type="submission" date="2018-01" db="EMBL/GenBank/DDBJ databases">
        <title>Superficieibacter electus gen. nov., sp. nov., an extended-spectrum beta-lactamase possessing member of the Enterobacteriaceae family, isolated from intensive care unit surfaces.</title>
        <authorList>
            <person name="Potter R.F."/>
            <person name="D'Souza A.W."/>
        </authorList>
    </citation>
    <scope>NUCLEOTIDE SEQUENCE [LARGE SCALE GENOMIC DNA]</scope>
    <source>
        <strain evidence="2 4">BP-1</strain>
        <strain evidence="1 3">BP-2</strain>
    </source>
</reference>
<name>A0A2P5GP49_9ENTR</name>
<sequence length="94" mass="10512">MYSEDKKLTDLILGEAVVKILDADAPVSFDTLLTELESMLMAERIAERKKAILSAINFIKANLKKSDTSTPGKMNSGREIVFFSRYIPMDIPSE</sequence>
<dbReference type="OrthoDB" id="6539751at2"/>
<dbReference type="RefSeq" id="WP_103676063.1">
    <property type="nucleotide sequence ID" value="NZ_PQGD01000010.1"/>
</dbReference>
<comment type="caution">
    <text evidence="2">The sequence shown here is derived from an EMBL/GenBank/DDBJ whole genome shotgun (WGS) entry which is preliminary data.</text>
</comment>
<proteinExistence type="predicted"/>
<keyword evidence="3" id="KW-1185">Reference proteome</keyword>
<evidence type="ECO:0000313" key="4">
    <source>
        <dbReference type="Proteomes" id="UP000247005"/>
    </source>
</evidence>
<gene>
    <name evidence="2" type="ORF">CHU32_13610</name>
    <name evidence="1" type="ORF">CHU33_10685</name>
</gene>
<dbReference type="EMBL" id="PQGD01000010">
    <property type="protein sequence ID" value="POP48304.1"/>
    <property type="molecule type" value="Genomic_DNA"/>
</dbReference>
<protein>
    <submittedName>
        <fullName evidence="2">Uncharacterized protein</fullName>
    </submittedName>
</protein>
<organism evidence="2 4">
    <name type="scientific">Superficieibacter electus</name>
    <dbReference type="NCBI Taxonomy" id="2022662"/>
    <lineage>
        <taxon>Bacteria</taxon>
        <taxon>Pseudomonadati</taxon>
        <taxon>Pseudomonadota</taxon>
        <taxon>Gammaproteobacteria</taxon>
        <taxon>Enterobacterales</taxon>
        <taxon>Enterobacteriaceae</taxon>
        <taxon>Superficieibacter</taxon>
    </lineage>
</organism>
<evidence type="ECO:0000313" key="2">
    <source>
        <dbReference type="EMBL" id="POP48304.1"/>
    </source>
</evidence>
<dbReference type="AlphaFoldDB" id="A0A2P5GP49"/>
<evidence type="ECO:0000313" key="3">
    <source>
        <dbReference type="Proteomes" id="UP000237073"/>
    </source>
</evidence>
<dbReference type="Proteomes" id="UP000247005">
    <property type="component" value="Unassembled WGS sequence"/>
</dbReference>
<dbReference type="EMBL" id="PQGE01000008">
    <property type="protein sequence ID" value="POP44917.1"/>
    <property type="molecule type" value="Genomic_DNA"/>
</dbReference>